<proteinExistence type="predicted"/>
<keyword evidence="2" id="KW-1185">Reference proteome</keyword>
<dbReference type="EMBL" id="SLXQ01000012">
    <property type="protein sequence ID" value="TCP47296.1"/>
    <property type="molecule type" value="Genomic_DNA"/>
</dbReference>
<protein>
    <recommendedName>
        <fullName evidence="3">Regulatory protein</fullName>
    </recommendedName>
</protein>
<evidence type="ECO:0000313" key="1">
    <source>
        <dbReference type="EMBL" id="TCP47296.1"/>
    </source>
</evidence>
<evidence type="ECO:0000313" key="2">
    <source>
        <dbReference type="Proteomes" id="UP000294911"/>
    </source>
</evidence>
<evidence type="ECO:0008006" key="3">
    <source>
        <dbReference type="Google" id="ProtNLM"/>
    </source>
</evidence>
<comment type="caution">
    <text evidence="1">The sequence shown here is derived from an EMBL/GenBank/DDBJ whole genome shotgun (WGS) entry which is preliminary data.</text>
</comment>
<dbReference type="OrthoDB" id="4299905at2"/>
<accession>A0A4V2SSQ8</accession>
<name>A0A4V2SSQ8_9PSEU</name>
<gene>
    <name evidence="1" type="ORF">EV191_11292</name>
</gene>
<sequence>MRLLIDTSRVQFQVSKVGPKTDQNGVQRMERNTNVPMWSVQLVAMDDSGAEVINVTVTAPQPPKVDVGTSVNAVELQAIPWAQNGKNGVAYRASEIKQVTASKSSSSAASS</sequence>
<reference evidence="1 2" key="1">
    <citation type="submission" date="2019-03" db="EMBL/GenBank/DDBJ databases">
        <title>Genomic Encyclopedia of Type Strains, Phase IV (KMG-IV): sequencing the most valuable type-strain genomes for metagenomic binning, comparative biology and taxonomic classification.</title>
        <authorList>
            <person name="Goeker M."/>
        </authorList>
    </citation>
    <scope>NUCLEOTIDE SEQUENCE [LARGE SCALE GENOMIC DNA]</scope>
    <source>
        <strain evidence="1 2">DSM 45765</strain>
    </source>
</reference>
<dbReference type="Proteomes" id="UP000294911">
    <property type="component" value="Unassembled WGS sequence"/>
</dbReference>
<dbReference type="AlphaFoldDB" id="A0A4V2SSQ8"/>
<organism evidence="1 2">
    <name type="scientific">Tamaricihabitans halophyticus</name>
    <dbReference type="NCBI Taxonomy" id="1262583"/>
    <lineage>
        <taxon>Bacteria</taxon>
        <taxon>Bacillati</taxon>
        <taxon>Actinomycetota</taxon>
        <taxon>Actinomycetes</taxon>
        <taxon>Pseudonocardiales</taxon>
        <taxon>Pseudonocardiaceae</taxon>
        <taxon>Tamaricihabitans</taxon>
    </lineage>
</organism>